<evidence type="ECO:0000256" key="3">
    <source>
        <dbReference type="ARBA" id="ARBA00022771"/>
    </source>
</evidence>
<evidence type="ECO:0000256" key="4">
    <source>
        <dbReference type="ARBA" id="ARBA00022833"/>
    </source>
</evidence>
<evidence type="ECO:0000313" key="7">
    <source>
        <dbReference type="Proteomes" id="UP000765509"/>
    </source>
</evidence>
<gene>
    <name evidence="6" type="ORF">O181_000990</name>
</gene>
<keyword evidence="4" id="KW-0862">Zinc</keyword>
<dbReference type="PANTHER" id="PTHR46481">
    <property type="entry name" value="ZINC FINGER BED DOMAIN-CONTAINING PROTEIN 4"/>
    <property type="match status" value="1"/>
</dbReference>
<reference evidence="6" key="1">
    <citation type="submission" date="2021-03" db="EMBL/GenBank/DDBJ databases">
        <title>Draft genome sequence of rust myrtle Austropuccinia psidii MF-1, a brazilian biotype.</title>
        <authorList>
            <person name="Quecine M.C."/>
            <person name="Pachon D.M.R."/>
            <person name="Bonatelli M.L."/>
            <person name="Correr F.H."/>
            <person name="Franceschini L.M."/>
            <person name="Leite T.F."/>
            <person name="Margarido G.R.A."/>
            <person name="Almeida C.A."/>
            <person name="Ferrarezi J.A."/>
            <person name="Labate C.A."/>
        </authorList>
    </citation>
    <scope>NUCLEOTIDE SEQUENCE</scope>
    <source>
        <strain evidence="6">MF-1</strain>
    </source>
</reference>
<sequence>MEHLPFTIFEDKKFQAVLETLAPRFEWPRHKKFARMAENLYYTCKESMLKLFLSLPKVTPVRCAIDTLTTKDQHHSYMAIVLHWIDEAQFQYKTRLVAFELIDEVHSGKALASCFWDAMVERELLHRVFAMMGNNASNNHAMDTQLQHEYHDIGATWPSHECFHHCTCHVLCLVVKDFLNSMVQSTNEDYIL</sequence>
<dbReference type="EMBL" id="AVOT02000135">
    <property type="protein sequence ID" value="MBW0461275.1"/>
    <property type="molecule type" value="Genomic_DNA"/>
</dbReference>
<keyword evidence="2" id="KW-0479">Metal-binding</keyword>
<evidence type="ECO:0000256" key="5">
    <source>
        <dbReference type="ARBA" id="ARBA00023242"/>
    </source>
</evidence>
<dbReference type="InterPro" id="IPR052035">
    <property type="entry name" value="ZnF_BED_domain_contain"/>
</dbReference>
<dbReference type="GO" id="GO:0005634">
    <property type="term" value="C:nucleus"/>
    <property type="evidence" value="ECO:0007669"/>
    <property type="project" value="UniProtKB-SubCell"/>
</dbReference>
<dbReference type="InterPro" id="IPR012337">
    <property type="entry name" value="RNaseH-like_sf"/>
</dbReference>
<dbReference type="SUPFAM" id="SSF53098">
    <property type="entry name" value="Ribonuclease H-like"/>
    <property type="match status" value="1"/>
</dbReference>
<dbReference type="OrthoDB" id="2790258at2759"/>
<dbReference type="GO" id="GO:0008270">
    <property type="term" value="F:zinc ion binding"/>
    <property type="evidence" value="ECO:0007669"/>
    <property type="project" value="UniProtKB-KW"/>
</dbReference>
<name>A0A9Q3GBE1_9BASI</name>
<comment type="caution">
    <text evidence="6">The sequence shown here is derived from an EMBL/GenBank/DDBJ whole genome shotgun (WGS) entry which is preliminary data.</text>
</comment>
<comment type="subcellular location">
    <subcellularLocation>
        <location evidence="1">Nucleus</location>
    </subcellularLocation>
</comment>
<evidence type="ECO:0000256" key="2">
    <source>
        <dbReference type="ARBA" id="ARBA00022723"/>
    </source>
</evidence>
<dbReference type="Proteomes" id="UP000765509">
    <property type="component" value="Unassembled WGS sequence"/>
</dbReference>
<keyword evidence="5" id="KW-0539">Nucleus</keyword>
<dbReference type="AlphaFoldDB" id="A0A9Q3GBE1"/>
<keyword evidence="7" id="KW-1185">Reference proteome</keyword>
<accession>A0A9Q3GBE1</accession>
<evidence type="ECO:0000256" key="1">
    <source>
        <dbReference type="ARBA" id="ARBA00004123"/>
    </source>
</evidence>
<protein>
    <recommendedName>
        <fullName evidence="8">DUF659 domain-containing protein</fullName>
    </recommendedName>
</protein>
<evidence type="ECO:0008006" key="8">
    <source>
        <dbReference type="Google" id="ProtNLM"/>
    </source>
</evidence>
<evidence type="ECO:0000313" key="6">
    <source>
        <dbReference type="EMBL" id="MBW0461275.1"/>
    </source>
</evidence>
<proteinExistence type="predicted"/>
<keyword evidence="3" id="KW-0863">Zinc-finger</keyword>
<organism evidence="6 7">
    <name type="scientific">Austropuccinia psidii MF-1</name>
    <dbReference type="NCBI Taxonomy" id="1389203"/>
    <lineage>
        <taxon>Eukaryota</taxon>
        <taxon>Fungi</taxon>
        <taxon>Dikarya</taxon>
        <taxon>Basidiomycota</taxon>
        <taxon>Pucciniomycotina</taxon>
        <taxon>Pucciniomycetes</taxon>
        <taxon>Pucciniales</taxon>
        <taxon>Sphaerophragmiaceae</taxon>
        <taxon>Austropuccinia</taxon>
    </lineage>
</organism>
<dbReference type="PANTHER" id="PTHR46481:SF10">
    <property type="entry name" value="ZINC FINGER BED DOMAIN-CONTAINING PROTEIN 39"/>
    <property type="match status" value="1"/>
</dbReference>